<feature type="domain" description="EF-hand" evidence="5">
    <location>
        <begin position="115"/>
        <end position="150"/>
    </location>
</feature>
<dbReference type="InterPro" id="IPR002048">
    <property type="entry name" value="EF_hand_dom"/>
</dbReference>
<evidence type="ECO:0000256" key="4">
    <source>
        <dbReference type="SAM" id="MobiDB-lite"/>
    </source>
</evidence>
<dbReference type="Gene3D" id="1.10.238.10">
    <property type="entry name" value="EF-hand"/>
    <property type="match status" value="1"/>
</dbReference>
<evidence type="ECO:0000313" key="6">
    <source>
        <dbReference type="EMBL" id="KAK4263468.1"/>
    </source>
</evidence>
<keyword evidence="1" id="KW-0479">Metal-binding</keyword>
<protein>
    <recommendedName>
        <fullName evidence="5">EF-hand domain-containing protein</fullName>
    </recommendedName>
</protein>
<dbReference type="FunFam" id="1.10.238.10:FF:000003">
    <property type="entry name" value="Calmodulin A"/>
    <property type="match status" value="1"/>
</dbReference>
<name>A0AAE1MIV4_9FABA</name>
<dbReference type="EMBL" id="JAWXYG010000009">
    <property type="protein sequence ID" value="KAK4263468.1"/>
    <property type="molecule type" value="Genomic_DNA"/>
</dbReference>
<proteinExistence type="predicted"/>
<evidence type="ECO:0000256" key="1">
    <source>
        <dbReference type="ARBA" id="ARBA00022723"/>
    </source>
</evidence>
<dbReference type="PROSITE" id="PS00018">
    <property type="entry name" value="EF_HAND_1"/>
    <property type="match status" value="2"/>
</dbReference>
<evidence type="ECO:0000256" key="2">
    <source>
        <dbReference type="ARBA" id="ARBA00022737"/>
    </source>
</evidence>
<dbReference type="CDD" id="cd00051">
    <property type="entry name" value="EFh"/>
    <property type="match status" value="1"/>
</dbReference>
<feature type="region of interest" description="Disordered" evidence="4">
    <location>
        <begin position="47"/>
        <end position="71"/>
    </location>
</feature>
<dbReference type="Pfam" id="PF13499">
    <property type="entry name" value="EF-hand_7"/>
    <property type="match status" value="1"/>
</dbReference>
<dbReference type="InterPro" id="IPR039647">
    <property type="entry name" value="EF_hand_pair_protein_CML-like"/>
</dbReference>
<gene>
    <name evidence="6" type="ORF">QN277_028868</name>
</gene>
<keyword evidence="7" id="KW-1185">Reference proteome</keyword>
<dbReference type="InterPro" id="IPR011992">
    <property type="entry name" value="EF-hand-dom_pair"/>
</dbReference>
<dbReference type="InterPro" id="IPR018247">
    <property type="entry name" value="EF_Hand_1_Ca_BS"/>
</dbReference>
<dbReference type="PANTHER" id="PTHR10891">
    <property type="entry name" value="EF-HAND CALCIUM-BINDING DOMAIN CONTAINING PROTEIN"/>
    <property type="match status" value="1"/>
</dbReference>
<dbReference type="SMART" id="SM00054">
    <property type="entry name" value="EFh"/>
    <property type="match status" value="2"/>
</dbReference>
<keyword evidence="3" id="KW-0106">Calcium</keyword>
<sequence>MEKTLREANFLKLFLSHGLFLWDIKTKGFFPFLFYRFQSLRNSWISSSSSSTTDEKNPSCRTQNEHSPNHKVRLSREEVIIVMGELGLISEESDGEGLEEEIGEEKIEALFEKEPSSEEVKDVFEVFDENGDGFIEGSELQRVLKCLGMIRDVEECKRMISAFDLNGDGLIDRSEFVKFMEKITL</sequence>
<dbReference type="PROSITE" id="PS50222">
    <property type="entry name" value="EF_HAND_2"/>
    <property type="match status" value="2"/>
</dbReference>
<dbReference type="Proteomes" id="UP001293593">
    <property type="component" value="Unassembled WGS sequence"/>
</dbReference>
<feature type="domain" description="EF-hand" evidence="5">
    <location>
        <begin position="151"/>
        <end position="185"/>
    </location>
</feature>
<accession>A0AAE1MIV4</accession>
<reference evidence="6" key="1">
    <citation type="submission" date="2023-10" db="EMBL/GenBank/DDBJ databases">
        <title>Chromosome-level genome of the transformable northern wattle, Acacia crassicarpa.</title>
        <authorList>
            <person name="Massaro I."/>
            <person name="Sinha N.R."/>
            <person name="Poethig S."/>
            <person name="Leichty A.R."/>
        </authorList>
    </citation>
    <scope>NUCLEOTIDE SEQUENCE</scope>
    <source>
        <strain evidence="6">Acra3RX</strain>
        <tissue evidence="6">Leaf</tissue>
    </source>
</reference>
<evidence type="ECO:0000259" key="5">
    <source>
        <dbReference type="PROSITE" id="PS50222"/>
    </source>
</evidence>
<dbReference type="AlphaFoldDB" id="A0AAE1MIV4"/>
<organism evidence="6 7">
    <name type="scientific">Acacia crassicarpa</name>
    <name type="common">northern wattle</name>
    <dbReference type="NCBI Taxonomy" id="499986"/>
    <lineage>
        <taxon>Eukaryota</taxon>
        <taxon>Viridiplantae</taxon>
        <taxon>Streptophyta</taxon>
        <taxon>Embryophyta</taxon>
        <taxon>Tracheophyta</taxon>
        <taxon>Spermatophyta</taxon>
        <taxon>Magnoliopsida</taxon>
        <taxon>eudicotyledons</taxon>
        <taxon>Gunneridae</taxon>
        <taxon>Pentapetalae</taxon>
        <taxon>rosids</taxon>
        <taxon>fabids</taxon>
        <taxon>Fabales</taxon>
        <taxon>Fabaceae</taxon>
        <taxon>Caesalpinioideae</taxon>
        <taxon>mimosoid clade</taxon>
        <taxon>Acacieae</taxon>
        <taxon>Acacia</taxon>
    </lineage>
</organism>
<dbReference type="GO" id="GO:0005509">
    <property type="term" value="F:calcium ion binding"/>
    <property type="evidence" value="ECO:0007669"/>
    <property type="project" value="InterPro"/>
</dbReference>
<feature type="compositionally biased region" description="Basic and acidic residues" evidence="4">
    <location>
        <begin position="53"/>
        <end position="71"/>
    </location>
</feature>
<evidence type="ECO:0000256" key="3">
    <source>
        <dbReference type="ARBA" id="ARBA00022837"/>
    </source>
</evidence>
<keyword evidence="2" id="KW-0677">Repeat</keyword>
<dbReference type="SUPFAM" id="SSF47473">
    <property type="entry name" value="EF-hand"/>
    <property type="match status" value="1"/>
</dbReference>
<comment type="caution">
    <text evidence="6">The sequence shown here is derived from an EMBL/GenBank/DDBJ whole genome shotgun (WGS) entry which is preliminary data.</text>
</comment>
<evidence type="ECO:0000313" key="7">
    <source>
        <dbReference type="Proteomes" id="UP001293593"/>
    </source>
</evidence>